<gene>
    <name evidence="1" type="ORF">LGLO00237_LOCUS33526</name>
</gene>
<proteinExistence type="predicted"/>
<protein>
    <submittedName>
        <fullName evidence="1">Uncharacterized protein</fullName>
    </submittedName>
</protein>
<sequence>MGYQVTHTRMRLSIAASCIALASVLVLFGAVASRSTSHRLALAPTGVQRMQTRVSPMVRRMPVVGGTRRVIARNEGLEQIPEPEKPDAMTGFTNKDSAGQSNIFGRETKAYVGESVSGNGLMTGGYILAAAAAAGAFVVPNLAPKEDFSVPKYGVVVDYTNKFAAQLGEQAPSLAAPVAQTSDTIVQ</sequence>
<reference evidence="1" key="1">
    <citation type="submission" date="2021-01" db="EMBL/GenBank/DDBJ databases">
        <authorList>
            <person name="Corre E."/>
            <person name="Pelletier E."/>
            <person name="Niang G."/>
            <person name="Scheremetjew M."/>
            <person name="Finn R."/>
            <person name="Kale V."/>
            <person name="Holt S."/>
            <person name="Cochrane G."/>
            <person name="Meng A."/>
            <person name="Brown T."/>
            <person name="Cohen L."/>
        </authorList>
    </citation>
    <scope>NUCLEOTIDE SEQUENCE</scope>
    <source>
        <strain evidence="1">CCCM811</strain>
    </source>
</reference>
<evidence type="ECO:0000313" key="1">
    <source>
        <dbReference type="EMBL" id="CAE0681738.1"/>
    </source>
</evidence>
<dbReference type="AlphaFoldDB" id="A0A7S3ZFX9"/>
<organism evidence="1">
    <name type="scientific">Lotharella globosa</name>
    <dbReference type="NCBI Taxonomy" id="91324"/>
    <lineage>
        <taxon>Eukaryota</taxon>
        <taxon>Sar</taxon>
        <taxon>Rhizaria</taxon>
        <taxon>Cercozoa</taxon>
        <taxon>Chlorarachniophyceae</taxon>
        <taxon>Lotharella</taxon>
    </lineage>
</organism>
<dbReference type="EMBL" id="HBIV01048243">
    <property type="protein sequence ID" value="CAE0681738.1"/>
    <property type="molecule type" value="Transcribed_RNA"/>
</dbReference>
<accession>A0A7S3ZFX9</accession>
<name>A0A7S3ZFX9_9EUKA</name>